<dbReference type="PIRSF" id="PIRSF017082">
    <property type="entry name" value="YflP"/>
    <property type="match status" value="1"/>
</dbReference>
<name>A0ABP8GF59_9BURK</name>
<dbReference type="InterPro" id="IPR042100">
    <property type="entry name" value="Bug_dom1"/>
</dbReference>
<dbReference type="Gene3D" id="3.40.190.150">
    <property type="entry name" value="Bordetella uptake gene, domain 1"/>
    <property type="match status" value="1"/>
</dbReference>
<proteinExistence type="inferred from homology"/>
<dbReference type="PANTHER" id="PTHR42928">
    <property type="entry name" value="TRICARBOXYLATE-BINDING PROTEIN"/>
    <property type="match status" value="1"/>
</dbReference>
<sequence length="316" mass="32999">MGVLSAAAAMWGAPAAAQSYPQRPIKLVVGFPPGGPTDAVARIIGERAAQTLGQSVIIENRPGASANIGAAYVARSAPDGYTLLFSTAGVLSMNPFLYKNPGYEVKDFAPITEAVRVPAIIAVTPSFPANDLKTFVQMAQKDPGKISFASAGFGGPPHMAAELLMSVAKIKMLHVPYKGAAPAIADIMGGQVEMGMFDLPVLLPQVKAGKVKALAITSTARSPLLPDVPTIVEAGYPDAVYSNWYGLVAPAATPAPILDQITKAFVGAMHDPAVHEKLVQMGAIVVASSPAEFDTRIKEEAKMWGDIIKKAGIKPE</sequence>
<accession>A0ABP8GF59</accession>
<dbReference type="PANTHER" id="PTHR42928:SF5">
    <property type="entry name" value="BLR1237 PROTEIN"/>
    <property type="match status" value="1"/>
</dbReference>
<evidence type="ECO:0000313" key="2">
    <source>
        <dbReference type="EMBL" id="GAA4323170.1"/>
    </source>
</evidence>
<dbReference type="CDD" id="cd13578">
    <property type="entry name" value="PBP2_Bug27"/>
    <property type="match status" value="1"/>
</dbReference>
<dbReference type="SUPFAM" id="SSF53850">
    <property type="entry name" value="Periplasmic binding protein-like II"/>
    <property type="match status" value="1"/>
</dbReference>
<dbReference type="EMBL" id="BAABFO010000001">
    <property type="protein sequence ID" value="GAA4323170.1"/>
    <property type="molecule type" value="Genomic_DNA"/>
</dbReference>
<organism evidence="2 3">
    <name type="scientific">Pigmentiphaga soli</name>
    <dbReference type="NCBI Taxonomy" id="1007095"/>
    <lineage>
        <taxon>Bacteria</taxon>
        <taxon>Pseudomonadati</taxon>
        <taxon>Pseudomonadota</taxon>
        <taxon>Betaproteobacteria</taxon>
        <taxon>Burkholderiales</taxon>
        <taxon>Alcaligenaceae</taxon>
        <taxon>Pigmentiphaga</taxon>
    </lineage>
</organism>
<evidence type="ECO:0000313" key="3">
    <source>
        <dbReference type="Proteomes" id="UP001501671"/>
    </source>
</evidence>
<gene>
    <name evidence="2" type="ORF">GCM10023144_03800</name>
</gene>
<evidence type="ECO:0000256" key="1">
    <source>
        <dbReference type="ARBA" id="ARBA00006987"/>
    </source>
</evidence>
<comment type="caution">
    <text evidence="2">The sequence shown here is derived from an EMBL/GenBank/DDBJ whole genome shotgun (WGS) entry which is preliminary data.</text>
</comment>
<dbReference type="Gene3D" id="3.40.190.10">
    <property type="entry name" value="Periplasmic binding protein-like II"/>
    <property type="match status" value="1"/>
</dbReference>
<dbReference type="InterPro" id="IPR005064">
    <property type="entry name" value="BUG"/>
</dbReference>
<dbReference type="Pfam" id="PF03401">
    <property type="entry name" value="TctC"/>
    <property type="match status" value="1"/>
</dbReference>
<protein>
    <submittedName>
        <fullName evidence="2">Tripartite tricarboxylate transporter substrate binding protein</fullName>
    </submittedName>
</protein>
<keyword evidence="3" id="KW-1185">Reference proteome</keyword>
<reference evidence="3" key="1">
    <citation type="journal article" date="2019" name="Int. J. Syst. Evol. Microbiol.">
        <title>The Global Catalogue of Microorganisms (GCM) 10K type strain sequencing project: providing services to taxonomists for standard genome sequencing and annotation.</title>
        <authorList>
            <consortium name="The Broad Institute Genomics Platform"/>
            <consortium name="The Broad Institute Genome Sequencing Center for Infectious Disease"/>
            <person name="Wu L."/>
            <person name="Ma J."/>
        </authorList>
    </citation>
    <scope>NUCLEOTIDE SEQUENCE [LARGE SCALE GENOMIC DNA]</scope>
    <source>
        <strain evidence="3">JCM 17666</strain>
    </source>
</reference>
<comment type="similarity">
    <text evidence="1">Belongs to the UPF0065 (bug) family.</text>
</comment>
<dbReference type="Proteomes" id="UP001501671">
    <property type="component" value="Unassembled WGS sequence"/>
</dbReference>